<gene>
    <name evidence="6" type="ORF">ACFFI0_10100</name>
</gene>
<accession>A0ABV6HIF2</accession>
<organism evidence="6 7">
    <name type="scientific">Olivibacter oleidegradans</name>
    <dbReference type="NCBI Taxonomy" id="760123"/>
    <lineage>
        <taxon>Bacteria</taxon>
        <taxon>Pseudomonadati</taxon>
        <taxon>Bacteroidota</taxon>
        <taxon>Sphingobacteriia</taxon>
        <taxon>Sphingobacteriales</taxon>
        <taxon>Sphingobacteriaceae</taxon>
        <taxon>Olivibacter</taxon>
    </lineage>
</organism>
<comment type="caution">
    <text evidence="6">The sequence shown here is derived from an EMBL/GenBank/DDBJ whole genome shotgun (WGS) entry which is preliminary data.</text>
</comment>
<feature type="domain" description="Thioredoxin" evidence="5">
    <location>
        <begin position="25"/>
        <end position="166"/>
    </location>
</feature>
<evidence type="ECO:0000256" key="3">
    <source>
        <dbReference type="ARBA" id="ARBA00023157"/>
    </source>
</evidence>
<dbReference type="InterPro" id="IPR013740">
    <property type="entry name" value="Redoxin"/>
</dbReference>
<dbReference type="PANTHER" id="PTHR42852">
    <property type="entry name" value="THIOL:DISULFIDE INTERCHANGE PROTEIN DSBE"/>
    <property type="match status" value="1"/>
</dbReference>
<evidence type="ECO:0000256" key="1">
    <source>
        <dbReference type="ARBA" id="ARBA00004196"/>
    </source>
</evidence>
<dbReference type="InterPro" id="IPR050553">
    <property type="entry name" value="Thioredoxin_ResA/DsbE_sf"/>
</dbReference>
<sequence>MKTVKILFIIIICTKCLFAQKIRPIDIGDSIPHNFVLGKSTKYKGKTILSDFKGKLVILDFWASYCQACINALPKLQKLQDKYADRIQILVVTSEDLQKVNSLLKRSEITKNESITLPFITEDSILKKTFPHIIIPHEVIIDSDRKIIALTSESELTDHNIKKLLAGEKTTLALKDDFGGSHSSSNDKLDDTNVIWSSSLKDGGLGRGSLSRYDDDRFIKSVNLELTPIGMFYTVFSYFKLGLMAPINSQRVFVEVKDSVVYKRYANKKLSPLPFFPRHFPYLNYSNRQEYDKDNVKTYNLKLPYGVPDSIVFNIIFDDLNRYFPIKARIEKRTIPTVVVRKGNSGNILQPSSCNKRTILTADSIGVLNQPIEKFFNLFKYFINAEPLINETGIDYPVNIVIDFHDSSLRDPRNGLIINNKFDVKLFKETLEKYGFVVNIEPRLVDVLVVYD</sequence>
<dbReference type="Proteomes" id="UP001589774">
    <property type="component" value="Unassembled WGS sequence"/>
</dbReference>
<dbReference type="RefSeq" id="WP_130857519.1">
    <property type="nucleotide sequence ID" value="NZ_JBHLWO010000002.1"/>
</dbReference>
<evidence type="ECO:0000256" key="4">
    <source>
        <dbReference type="ARBA" id="ARBA00023284"/>
    </source>
</evidence>
<dbReference type="InterPro" id="IPR036249">
    <property type="entry name" value="Thioredoxin-like_sf"/>
</dbReference>
<proteinExistence type="predicted"/>
<evidence type="ECO:0000256" key="2">
    <source>
        <dbReference type="ARBA" id="ARBA00022748"/>
    </source>
</evidence>
<keyword evidence="3" id="KW-1015">Disulfide bond</keyword>
<name>A0ABV6HIF2_9SPHI</name>
<dbReference type="Pfam" id="PF08534">
    <property type="entry name" value="Redoxin"/>
    <property type="match status" value="1"/>
</dbReference>
<dbReference type="PROSITE" id="PS51352">
    <property type="entry name" value="THIOREDOXIN_2"/>
    <property type="match status" value="1"/>
</dbReference>
<dbReference type="SUPFAM" id="SSF52833">
    <property type="entry name" value="Thioredoxin-like"/>
    <property type="match status" value="1"/>
</dbReference>
<dbReference type="CDD" id="cd02966">
    <property type="entry name" value="TlpA_like_family"/>
    <property type="match status" value="1"/>
</dbReference>
<dbReference type="EMBL" id="JBHLWO010000002">
    <property type="protein sequence ID" value="MFC0318664.1"/>
    <property type="molecule type" value="Genomic_DNA"/>
</dbReference>
<comment type="subcellular location">
    <subcellularLocation>
        <location evidence="1">Cell envelope</location>
    </subcellularLocation>
</comment>
<reference evidence="6 7" key="1">
    <citation type="submission" date="2024-09" db="EMBL/GenBank/DDBJ databases">
        <authorList>
            <person name="Sun Q."/>
            <person name="Mori K."/>
        </authorList>
    </citation>
    <scope>NUCLEOTIDE SEQUENCE [LARGE SCALE GENOMIC DNA]</scope>
    <source>
        <strain evidence="6 7">CCM 7765</strain>
    </source>
</reference>
<evidence type="ECO:0000313" key="7">
    <source>
        <dbReference type="Proteomes" id="UP001589774"/>
    </source>
</evidence>
<dbReference type="InterPro" id="IPR013766">
    <property type="entry name" value="Thioredoxin_domain"/>
</dbReference>
<evidence type="ECO:0000313" key="6">
    <source>
        <dbReference type="EMBL" id="MFC0318664.1"/>
    </source>
</evidence>
<dbReference type="Gene3D" id="3.40.30.10">
    <property type="entry name" value="Glutaredoxin"/>
    <property type="match status" value="1"/>
</dbReference>
<keyword evidence="4" id="KW-0676">Redox-active center</keyword>
<keyword evidence="2" id="KW-0201">Cytochrome c-type biogenesis</keyword>
<dbReference type="PANTHER" id="PTHR42852:SF6">
    <property type="entry name" value="THIOL:DISULFIDE INTERCHANGE PROTEIN DSBE"/>
    <property type="match status" value="1"/>
</dbReference>
<protein>
    <submittedName>
        <fullName evidence="6">TlpA family protein disulfide reductase</fullName>
    </submittedName>
</protein>
<evidence type="ECO:0000259" key="5">
    <source>
        <dbReference type="PROSITE" id="PS51352"/>
    </source>
</evidence>
<keyword evidence="7" id="KW-1185">Reference proteome</keyword>